<name>A0A8S5SLR3_9CAUD</name>
<protein>
    <submittedName>
        <fullName evidence="1">Uncharacterized protein</fullName>
    </submittedName>
</protein>
<dbReference type="EMBL" id="BK032628">
    <property type="protein sequence ID" value="DAF52004.1"/>
    <property type="molecule type" value="Genomic_DNA"/>
</dbReference>
<accession>A0A8S5SLR3</accession>
<sequence length="34" mass="3728">MSGSSLYFLIRDRASKYKSASSSGDETVGWLISK</sequence>
<proteinExistence type="predicted"/>
<reference evidence="1" key="1">
    <citation type="journal article" date="2021" name="Proc. Natl. Acad. Sci. U.S.A.">
        <title>A Catalog of Tens of Thousands of Viruses from Human Metagenomes Reveals Hidden Associations with Chronic Diseases.</title>
        <authorList>
            <person name="Tisza M.J."/>
            <person name="Buck C.B."/>
        </authorList>
    </citation>
    <scope>NUCLEOTIDE SEQUENCE</scope>
    <source>
        <strain evidence="1">CtNHp14</strain>
    </source>
</reference>
<organism evidence="1">
    <name type="scientific">Siphoviridae sp. ctNHp14</name>
    <dbReference type="NCBI Taxonomy" id="2827857"/>
    <lineage>
        <taxon>Viruses</taxon>
        <taxon>Duplodnaviria</taxon>
        <taxon>Heunggongvirae</taxon>
        <taxon>Uroviricota</taxon>
        <taxon>Caudoviricetes</taxon>
    </lineage>
</organism>
<evidence type="ECO:0000313" key="1">
    <source>
        <dbReference type="EMBL" id="DAF52004.1"/>
    </source>
</evidence>